<gene>
    <name evidence="1" type="ORF">SAMN04488055_5788</name>
</gene>
<reference evidence="1 2" key="1">
    <citation type="submission" date="2016-11" db="EMBL/GenBank/DDBJ databases">
        <authorList>
            <person name="Jaros S."/>
            <person name="Januszkiewicz K."/>
            <person name="Wedrychowicz H."/>
        </authorList>
    </citation>
    <scope>NUCLEOTIDE SEQUENCE [LARGE SCALE GENOMIC DNA]</scope>
    <source>
        <strain evidence="1 2">DSM 24787</strain>
    </source>
</reference>
<dbReference type="AlphaFoldDB" id="A0A1N6KG80"/>
<evidence type="ECO:0000313" key="1">
    <source>
        <dbReference type="EMBL" id="SIO55571.1"/>
    </source>
</evidence>
<protein>
    <submittedName>
        <fullName evidence="1">Uncharacterized protein</fullName>
    </submittedName>
</protein>
<dbReference type="EMBL" id="FSRA01000002">
    <property type="protein sequence ID" value="SIO55571.1"/>
    <property type="molecule type" value="Genomic_DNA"/>
</dbReference>
<organism evidence="1 2">
    <name type="scientific">Chitinophaga niabensis</name>
    <dbReference type="NCBI Taxonomy" id="536979"/>
    <lineage>
        <taxon>Bacteria</taxon>
        <taxon>Pseudomonadati</taxon>
        <taxon>Bacteroidota</taxon>
        <taxon>Chitinophagia</taxon>
        <taxon>Chitinophagales</taxon>
        <taxon>Chitinophagaceae</taxon>
        <taxon>Chitinophaga</taxon>
    </lineage>
</organism>
<dbReference type="RefSeq" id="WP_074242982.1">
    <property type="nucleotide sequence ID" value="NZ_FSRA01000002.1"/>
</dbReference>
<sequence>MKRLLSGIFFLLFLNNCNNTAGKAEVLATVLKGFGRHSYFVSVKVKDGNQYVITNTELYLYFKQKEGFDEKRYQSYMMSVLSNASILTVDTTFLAKFQFNKVDRMEEIVDAAIIFRRYFNKTPENYWLKDGVSDRKKVYLINALFDKNIVSRIDDESGSLIVPYWQFKDEKQ</sequence>
<name>A0A1N6KG80_9BACT</name>
<accession>A0A1N6KG80</accession>
<keyword evidence="2" id="KW-1185">Reference proteome</keyword>
<proteinExistence type="predicted"/>
<dbReference type="OrthoDB" id="9898444at2"/>
<dbReference type="STRING" id="536979.SAMN04488055_5788"/>
<dbReference type="Proteomes" id="UP000185003">
    <property type="component" value="Unassembled WGS sequence"/>
</dbReference>
<evidence type="ECO:0000313" key="2">
    <source>
        <dbReference type="Proteomes" id="UP000185003"/>
    </source>
</evidence>